<dbReference type="Proteomes" id="UP000271098">
    <property type="component" value="Unassembled WGS sequence"/>
</dbReference>
<proteinExistence type="predicted"/>
<dbReference type="EMBL" id="UYRT01098381">
    <property type="protein sequence ID" value="VDN41722.1"/>
    <property type="molecule type" value="Genomic_DNA"/>
</dbReference>
<keyword evidence="2" id="KW-1185">Reference proteome</keyword>
<dbReference type="WBParaSite" id="GPUH_0002364901-mRNA-1">
    <property type="protein sequence ID" value="GPUH_0002364901-mRNA-1"/>
    <property type="gene ID" value="GPUH_0002364901"/>
</dbReference>
<accession>A0A183ERM8</accession>
<name>A0A183ERM8_9BILA</name>
<organism evidence="3">
    <name type="scientific">Gongylonema pulchrum</name>
    <dbReference type="NCBI Taxonomy" id="637853"/>
    <lineage>
        <taxon>Eukaryota</taxon>
        <taxon>Metazoa</taxon>
        <taxon>Ecdysozoa</taxon>
        <taxon>Nematoda</taxon>
        <taxon>Chromadorea</taxon>
        <taxon>Rhabditida</taxon>
        <taxon>Spirurina</taxon>
        <taxon>Spiruromorpha</taxon>
        <taxon>Spiruroidea</taxon>
        <taxon>Gongylonematidae</taxon>
        <taxon>Gongylonema</taxon>
    </lineage>
</organism>
<evidence type="ECO:0000313" key="1">
    <source>
        <dbReference type="EMBL" id="VDN41722.1"/>
    </source>
</evidence>
<evidence type="ECO:0000313" key="3">
    <source>
        <dbReference type="WBParaSite" id="GPUH_0002364901-mRNA-1"/>
    </source>
</evidence>
<sequence length="93" mass="10979">MPPALRQNNFYSVVTRQDNSILKDTMKAATALQYLFVPTLFRQYISFVLHVYVQSVLLLHRNAHTTTTATTLHQPKPFFLEKFFVQQYNLRMK</sequence>
<protein>
    <submittedName>
        <fullName evidence="1 3">Uncharacterized protein</fullName>
    </submittedName>
</protein>
<evidence type="ECO:0000313" key="2">
    <source>
        <dbReference type="Proteomes" id="UP000271098"/>
    </source>
</evidence>
<reference evidence="3" key="1">
    <citation type="submission" date="2016-06" db="UniProtKB">
        <authorList>
            <consortium name="WormBaseParasite"/>
        </authorList>
    </citation>
    <scope>IDENTIFICATION</scope>
</reference>
<reference evidence="1 2" key="2">
    <citation type="submission" date="2018-11" db="EMBL/GenBank/DDBJ databases">
        <authorList>
            <consortium name="Pathogen Informatics"/>
        </authorList>
    </citation>
    <scope>NUCLEOTIDE SEQUENCE [LARGE SCALE GENOMIC DNA]</scope>
</reference>
<dbReference type="AlphaFoldDB" id="A0A183ERM8"/>
<gene>
    <name evidence="1" type="ORF">GPUH_LOCUS23619</name>
</gene>